<dbReference type="SMART" id="SM00304">
    <property type="entry name" value="HAMP"/>
    <property type="match status" value="1"/>
</dbReference>
<dbReference type="OrthoDB" id="5894408at2"/>
<evidence type="ECO:0000259" key="2">
    <source>
        <dbReference type="PROSITE" id="PS50883"/>
    </source>
</evidence>
<dbReference type="GO" id="GO:0007165">
    <property type="term" value="P:signal transduction"/>
    <property type="evidence" value="ECO:0007669"/>
    <property type="project" value="InterPro"/>
</dbReference>
<dbReference type="InterPro" id="IPR043128">
    <property type="entry name" value="Rev_trsase/Diguanyl_cyclase"/>
</dbReference>
<feature type="domain" description="GGDEF" evidence="4">
    <location>
        <begin position="279"/>
        <end position="422"/>
    </location>
</feature>
<dbReference type="PROSITE" id="PS50885">
    <property type="entry name" value="HAMP"/>
    <property type="match status" value="1"/>
</dbReference>
<dbReference type="EMBL" id="QMDL01000002">
    <property type="protein sequence ID" value="RMJ04564.1"/>
    <property type="molecule type" value="Genomic_DNA"/>
</dbReference>
<dbReference type="Gene3D" id="3.20.20.450">
    <property type="entry name" value="EAL domain"/>
    <property type="match status" value="1"/>
</dbReference>
<keyword evidence="6" id="KW-1185">Reference proteome</keyword>
<evidence type="ECO:0000256" key="1">
    <source>
        <dbReference type="SAM" id="Phobius"/>
    </source>
</evidence>
<dbReference type="InterPro" id="IPR032244">
    <property type="entry name" value="LapD_MoxY_N"/>
</dbReference>
<sequence length="664" mass="72735">MVQIANRQRQYGVLSLRALLLLFTGSLLVLILLAIFSVTFNTFRDYVSSQHLEHAQDAATATGVALSKAVDASDIVAASSLIDAVFDSGSYLSVKFVGHEGIMLAGRSMPLRTQVAPGWFVQAAKLPKPEGTAQVVRGWAQLGTVQVVSNLGRAYDDLWRITVGLLAAVVVIGGVGMLALWFLLRRLLQPLKALEKQARALSRRDFRERVQVRSTRELNQVTEAMNQMADDLGQLFAGQGKLIQHLRKVNNEDAVTGLASRSAFDQRLKVEVESEEKSAPGVLMLLQLSSFGDYNQSHGREEGDRVLKQVGKIINSFVGKHGGAFAGRRTGAEFAVYLPGASAVDVKVWCEALVETLDGLYSDIAAPIETFVHAGLAIASKEADARDLLAAADSALRTAQQREESCCWIKDAGGNGYHTMETWRDIINDAIRDKHLSLWLQPMVQGPEQELRYYQVFSRICTPEGVLKAGAFVPMAERLGLIADIDRVLVASVLERLECHPNENLAISLGSASVADEMFREDLLAQLSSAGALNRRLWVGISETTLHHHRAQASQLIRALVKLNVPVLVDRFGVGGVPFNYLRNLPLSALRIDNSFVHDLDSHEDNRFWLESVIGIARSRGVKVFATGVERSEEYSVLCKLGIDGAMGYHLGRPFAAEEKSTGE</sequence>
<dbReference type="GO" id="GO:0071111">
    <property type="term" value="F:cyclic-guanylate-specific phosphodiesterase activity"/>
    <property type="evidence" value="ECO:0007669"/>
    <property type="project" value="InterPro"/>
</dbReference>
<evidence type="ECO:0000259" key="3">
    <source>
        <dbReference type="PROSITE" id="PS50885"/>
    </source>
</evidence>
<dbReference type="SUPFAM" id="SSF141868">
    <property type="entry name" value="EAL domain-like"/>
    <property type="match status" value="1"/>
</dbReference>
<keyword evidence="1" id="KW-0812">Transmembrane</keyword>
<dbReference type="AlphaFoldDB" id="A0A3M2RH77"/>
<dbReference type="NCBIfam" id="TIGR00254">
    <property type="entry name" value="GGDEF"/>
    <property type="match status" value="1"/>
</dbReference>
<feature type="domain" description="HAMP" evidence="3">
    <location>
        <begin position="185"/>
        <end position="237"/>
    </location>
</feature>
<protein>
    <submittedName>
        <fullName evidence="5">RNase E specificity factor CsrD</fullName>
    </submittedName>
</protein>
<dbReference type="InterPro" id="IPR035919">
    <property type="entry name" value="EAL_sf"/>
</dbReference>
<keyword evidence="1" id="KW-0472">Membrane</keyword>
<dbReference type="Gene3D" id="1.10.8.500">
    <property type="entry name" value="HAMP domain in histidine kinase"/>
    <property type="match status" value="1"/>
</dbReference>
<dbReference type="Gene3D" id="3.30.70.270">
    <property type="match status" value="1"/>
</dbReference>
<dbReference type="PROSITE" id="PS50883">
    <property type="entry name" value="EAL"/>
    <property type="match status" value="1"/>
</dbReference>
<keyword evidence="1" id="KW-1133">Transmembrane helix</keyword>
<dbReference type="CDD" id="cd01949">
    <property type="entry name" value="GGDEF"/>
    <property type="match status" value="1"/>
</dbReference>
<dbReference type="SUPFAM" id="SSF55073">
    <property type="entry name" value="Nucleotide cyclase"/>
    <property type="match status" value="1"/>
</dbReference>
<dbReference type="InterPro" id="IPR003660">
    <property type="entry name" value="HAMP_dom"/>
</dbReference>
<dbReference type="CDD" id="cd06225">
    <property type="entry name" value="HAMP"/>
    <property type="match status" value="1"/>
</dbReference>
<dbReference type="Proteomes" id="UP000265903">
    <property type="component" value="Unassembled WGS sequence"/>
</dbReference>
<proteinExistence type="predicted"/>
<evidence type="ECO:0000313" key="6">
    <source>
        <dbReference type="Proteomes" id="UP000265903"/>
    </source>
</evidence>
<evidence type="ECO:0000259" key="4">
    <source>
        <dbReference type="PROSITE" id="PS50887"/>
    </source>
</evidence>
<organism evidence="5 6">
    <name type="scientific">Marinobacter litoralis</name>
    <dbReference type="NCBI Taxonomy" id="187981"/>
    <lineage>
        <taxon>Bacteria</taxon>
        <taxon>Pseudomonadati</taxon>
        <taxon>Pseudomonadota</taxon>
        <taxon>Gammaproteobacteria</taxon>
        <taxon>Pseudomonadales</taxon>
        <taxon>Marinobacteraceae</taxon>
        <taxon>Marinobacter</taxon>
    </lineage>
</organism>
<dbReference type="Pfam" id="PF00672">
    <property type="entry name" value="HAMP"/>
    <property type="match status" value="1"/>
</dbReference>
<dbReference type="SUPFAM" id="SSF158472">
    <property type="entry name" value="HAMP domain-like"/>
    <property type="match status" value="1"/>
</dbReference>
<accession>A0A3M2RH77</accession>
<dbReference type="PROSITE" id="PS50887">
    <property type="entry name" value="GGDEF"/>
    <property type="match status" value="1"/>
</dbReference>
<name>A0A3M2RH77_9GAMM</name>
<comment type="caution">
    <text evidence="5">The sequence shown here is derived from an EMBL/GenBank/DDBJ whole genome shotgun (WGS) entry which is preliminary data.</text>
</comment>
<dbReference type="Pfam" id="PF00563">
    <property type="entry name" value="EAL"/>
    <property type="match status" value="1"/>
</dbReference>
<dbReference type="RefSeq" id="WP_114334625.1">
    <property type="nucleotide sequence ID" value="NZ_QMDL01000002.1"/>
</dbReference>
<feature type="transmembrane region" description="Helical" evidence="1">
    <location>
        <begin position="20"/>
        <end position="40"/>
    </location>
</feature>
<dbReference type="InterPro" id="IPR050706">
    <property type="entry name" value="Cyclic-di-GMP_PDE-like"/>
</dbReference>
<dbReference type="InterPro" id="IPR042461">
    <property type="entry name" value="LapD_MoxY_peri_C"/>
</dbReference>
<dbReference type="InterPro" id="IPR029787">
    <property type="entry name" value="Nucleotide_cyclase"/>
</dbReference>
<dbReference type="Gene3D" id="6.20.270.20">
    <property type="entry name" value="LapD/MoxY periplasmic domain"/>
    <property type="match status" value="1"/>
</dbReference>
<feature type="domain" description="EAL" evidence="2">
    <location>
        <begin position="420"/>
        <end position="664"/>
    </location>
</feature>
<dbReference type="CDD" id="cd01948">
    <property type="entry name" value="EAL"/>
    <property type="match status" value="1"/>
</dbReference>
<dbReference type="PANTHER" id="PTHR33121">
    <property type="entry name" value="CYCLIC DI-GMP PHOSPHODIESTERASE PDEF"/>
    <property type="match status" value="1"/>
</dbReference>
<dbReference type="GO" id="GO:0016020">
    <property type="term" value="C:membrane"/>
    <property type="evidence" value="ECO:0007669"/>
    <property type="project" value="InterPro"/>
</dbReference>
<dbReference type="Gene3D" id="3.30.110.200">
    <property type="match status" value="1"/>
</dbReference>
<dbReference type="PANTHER" id="PTHR33121:SF23">
    <property type="entry name" value="CYCLIC DI-GMP PHOSPHODIESTERASE PDEB"/>
    <property type="match status" value="1"/>
</dbReference>
<dbReference type="SMART" id="SM00052">
    <property type="entry name" value="EAL"/>
    <property type="match status" value="1"/>
</dbReference>
<dbReference type="InterPro" id="IPR001633">
    <property type="entry name" value="EAL_dom"/>
</dbReference>
<dbReference type="Pfam" id="PF00990">
    <property type="entry name" value="GGDEF"/>
    <property type="match status" value="1"/>
</dbReference>
<dbReference type="InterPro" id="IPR000160">
    <property type="entry name" value="GGDEF_dom"/>
</dbReference>
<evidence type="ECO:0000313" key="5">
    <source>
        <dbReference type="EMBL" id="RMJ04564.1"/>
    </source>
</evidence>
<feature type="transmembrane region" description="Helical" evidence="1">
    <location>
        <begin position="158"/>
        <end position="184"/>
    </location>
</feature>
<gene>
    <name evidence="5" type="primary">csrD</name>
    <name evidence="5" type="ORF">DOQ08_01887</name>
</gene>
<reference evidence="5 6" key="1">
    <citation type="submission" date="2018-08" db="EMBL/GenBank/DDBJ databases">
        <title>Whole Genome Sequence of the Moderate Halophilic Marine Bacterium Marinobacter litoralis Sw-45.</title>
        <authorList>
            <person name="Musa H."/>
        </authorList>
    </citation>
    <scope>NUCLEOTIDE SEQUENCE [LARGE SCALE GENOMIC DNA]</scope>
    <source>
        <strain evidence="5 6">Sw-45</strain>
    </source>
</reference>
<dbReference type="SMART" id="SM00267">
    <property type="entry name" value="GGDEF"/>
    <property type="match status" value="1"/>
</dbReference>
<dbReference type="Pfam" id="PF16448">
    <property type="entry name" value="LapD_MoxY_N"/>
    <property type="match status" value="1"/>
</dbReference>